<gene>
    <name evidence="1" type="ORF">GC097_23815</name>
</gene>
<evidence type="ECO:0000313" key="1">
    <source>
        <dbReference type="EMBL" id="NOV03037.1"/>
    </source>
</evidence>
<dbReference type="EMBL" id="WHNZ01000052">
    <property type="protein sequence ID" value="NOV03037.1"/>
    <property type="molecule type" value="Genomic_DNA"/>
</dbReference>
<comment type="caution">
    <text evidence="1">The sequence shown here is derived from an EMBL/GenBank/DDBJ whole genome shotgun (WGS) entry which is preliminary data.</text>
</comment>
<dbReference type="RefSeq" id="WP_171685863.1">
    <property type="nucleotide sequence ID" value="NZ_WHNZ01000052.1"/>
</dbReference>
<name>A0ABX1ZVR5_9BACL</name>
<proteinExistence type="predicted"/>
<organism evidence="1 2">
    <name type="scientific">Paenibacillus planticolens</name>
    <dbReference type="NCBI Taxonomy" id="2654976"/>
    <lineage>
        <taxon>Bacteria</taxon>
        <taxon>Bacillati</taxon>
        <taxon>Bacillota</taxon>
        <taxon>Bacilli</taxon>
        <taxon>Bacillales</taxon>
        <taxon>Paenibacillaceae</taxon>
        <taxon>Paenibacillus</taxon>
    </lineage>
</organism>
<dbReference type="Proteomes" id="UP000618579">
    <property type="component" value="Unassembled WGS sequence"/>
</dbReference>
<reference evidence="1 2" key="1">
    <citation type="submission" date="2019-10" db="EMBL/GenBank/DDBJ databases">
        <title>Description of Paenibacillus pedi sp. nov.</title>
        <authorList>
            <person name="Carlier A."/>
            <person name="Qi S."/>
        </authorList>
    </citation>
    <scope>NUCLEOTIDE SEQUENCE [LARGE SCALE GENOMIC DNA]</scope>
    <source>
        <strain evidence="1 2">LMG 31457</strain>
    </source>
</reference>
<accession>A0ABX1ZVR5</accession>
<protein>
    <submittedName>
        <fullName evidence="1">Uncharacterized protein</fullName>
    </submittedName>
</protein>
<keyword evidence="2" id="KW-1185">Reference proteome</keyword>
<sequence length="69" mass="7999">MKNRVLVIKMNLLPWYNELNDALEISHPAFPGIVRERITSFGDYSIIAINRLETRLRRDTANGKNLQDS</sequence>
<evidence type="ECO:0000313" key="2">
    <source>
        <dbReference type="Proteomes" id="UP000618579"/>
    </source>
</evidence>